<dbReference type="InterPro" id="IPR029058">
    <property type="entry name" value="AB_hydrolase_fold"/>
</dbReference>
<dbReference type="Pfam" id="PF00561">
    <property type="entry name" value="Abhydrolase_1"/>
    <property type="match status" value="1"/>
</dbReference>
<keyword evidence="3" id="KW-1133">Transmembrane helix</keyword>
<dbReference type="RefSeq" id="WP_076820822.1">
    <property type="nucleotide sequence ID" value="NZ_MOMC01000071.1"/>
</dbReference>
<dbReference type="STRING" id="1834516.BL253_30350"/>
<evidence type="ECO:0000256" key="2">
    <source>
        <dbReference type="ARBA" id="ARBA00022801"/>
    </source>
</evidence>
<sequence>MRNQVTGSQAVAVRDDHYATINGVEQWLQIRGEDRANPVLLVVHGGPGSPYSVFTPLLREWERTFTVVQWDRRGCGRTRRRGGESKPARLSFEQLAADGIEVAEYLRRRLDREKIVLMAGSMGTLVGLPMALRRPDLFSAYVGTDLYVDMVANERLGWHDTLERLRAAGNRRGVTALERIGDDPARWTVKQWGARMQWSMATDPVSPNVIFKMIFPLLLRNPDYSLVDAWNWLRGFREVRDAMFEEFMRFDARQLGTSFEVPFHLIQGAEDVVTLTAPAVSYFEQVRAPAKKLVLLDGASHFCAFTHPAAFLDALADVPTA</sequence>
<feature type="domain" description="AB hydrolase-1" evidence="4">
    <location>
        <begin position="38"/>
        <end position="305"/>
    </location>
</feature>
<dbReference type="Gene3D" id="3.40.50.1820">
    <property type="entry name" value="alpha/beta hydrolase"/>
    <property type="match status" value="1"/>
</dbReference>
<dbReference type="SUPFAM" id="SSF53474">
    <property type="entry name" value="alpha/beta-Hydrolases"/>
    <property type="match status" value="1"/>
</dbReference>
<feature type="transmembrane region" description="Helical" evidence="3">
    <location>
        <begin position="115"/>
        <end position="132"/>
    </location>
</feature>
<dbReference type="PANTHER" id="PTHR43194">
    <property type="entry name" value="HYDROLASE ALPHA/BETA FOLD FAMILY"/>
    <property type="match status" value="1"/>
</dbReference>
<keyword evidence="3" id="KW-0472">Membrane</keyword>
<dbReference type="PRINTS" id="PR00793">
    <property type="entry name" value="PROAMNOPTASE"/>
</dbReference>
<evidence type="ECO:0000256" key="1">
    <source>
        <dbReference type="ARBA" id="ARBA00010088"/>
    </source>
</evidence>
<dbReference type="InterPro" id="IPR002410">
    <property type="entry name" value="Peptidase_S33"/>
</dbReference>
<dbReference type="OrthoDB" id="9796770at2"/>
<accession>A0A1V2I2L1</accession>
<dbReference type="InterPro" id="IPR000073">
    <property type="entry name" value="AB_hydrolase_1"/>
</dbReference>
<dbReference type="GO" id="GO:0004177">
    <property type="term" value="F:aminopeptidase activity"/>
    <property type="evidence" value="ECO:0007669"/>
    <property type="project" value="UniProtKB-EC"/>
</dbReference>
<comment type="similarity">
    <text evidence="1">Belongs to the peptidase S33 family.</text>
</comment>
<keyword evidence="3" id="KW-0812">Transmembrane</keyword>
<protein>
    <submittedName>
        <fullName evidence="5">Alpha/beta hydrolase</fullName>
    </submittedName>
</protein>
<comment type="caution">
    <text evidence="5">The sequence shown here is derived from an EMBL/GenBank/DDBJ whole genome shotgun (WGS) entry which is preliminary data.</text>
</comment>
<dbReference type="EMBL" id="MOMC01000071">
    <property type="protein sequence ID" value="ONH24445.1"/>
    <property type="molecule type" value="Genomic_DNA"/>
</dbReference>
<dbReference type="InterPro" id="IPR050228">
    <property type="entry name" value="Carboxylesterase_BioH"/>
</dbReference>
<dbReference type="Proteomes" id="UP000188929">
    <property type="component" value="Unassembled WGS sequence"/>
</dbReference>
<gene>
    <name evidence="5" type="ORF">BL253_30350</name>
</gene>
<keyword evidence="6" id="KW-1185">Reference proteome</keyword>
<evidence type="ECO:0000259" key="4">
    <source>
        <dbReference type="Pfam" id="PF00561"/>
    </source>
</evidence>
<organism evidence="5 6">
    <name type="scientific">Pseudofrankia asymbiotica</name>
    <dbReference type="NCBI Taxonomy" id="1834516"/>
    <lineage>
        <taxon>Bacteria</taxon>
        <taxon>Bacillati</taxon>
        <taxon>Actinomycetota</taxon>
        <taxon>Actinomycetes</taxon>
        <taxon>Frankiales</taxon>
        <taxon>Frankiaceae</taxon>
        <taxon>Pseudofrankia</taxon>
    </lineage>
</organism>
<evidence type="ECO:0000313" key="6">
    <source>
        <dbReference type="Proteomes" id="UP000188929"/>
    </source>
</evidence>
<dbReference type="PANTHER" id="PTHR43194:SF2">
    <property type="entry name" value="PEROXISOMAL MEMBRANE PROTEIN LPX1"/>
    <property type="match status" value="1"/>
</dbReference>
<dbReference type="GO" id="GO:0006508">
    <property type="term" value="P:proteolysis"/>
    <property type="evidence" value="ECO:0007669"/>
    <property type="project" value="InterPro"/>
</dbReference>
<name>A0A1V2I2L1_9ACTN</name>
<evidence type="ECO:0000256" key="3">
    <source>
        <dbReference type="SAM" id="Phobius"/>
    </source>
</evidence>
<proteinExistence type="inferred from homology"/>
<reference evidence="6" key="1">
    <citation type="submission" date="2016-10" db="EMBL/GenBank/DDBJ databases">
        <title>Frankia sp. NRRL B-16386 Genome sequencing.</title>
        <authorList>
            <person name="Ghodhbane-Gtari F."/>
            <person name="Swanson E."/>
            <person name="Gueddou A."/>
            <person name="Hezbri K."/>
            <person name="Ktari K."/>
            <person name="Nouioui I."/>
            <person name="Morris K."/>
            <person name="Simpson S."/>
            <person name="Abebe-Akele F."/>
            <person name="Thomas K."/>
            <person name="Gtari M."/>
            <person name="Tisa L.S."/>
        </authorList>
    </citation>
    <scope>NUCLEOTIDE SEQUENCE [LARGE SCALE GENOMIC DNA]</scope>
    <source>
        <strain evidence="6">NRRL B-16386</strain>
    </source>
</reference>
<dbReference type="AlphaFoldDB" id="A0A1V2I2L1"/>
<evidence type="ECO:0000313" key="5">
    <source>
        <dbReference type="EMBL" id="ONH24445.1"/>
    </source>
</evidence>
<keyword evidence="2 5" id="KW-0378">Hydrolase</keyword>